<dbReference type="Proteomes" id="UP001151760">
    <property type="component" value="Unassembled WGS sequence"/>
</dbReference>
<reference evidence="2" key="2">
    <citation type="submission" date="2022-01" db="EMBL/GenBank/DDBJ databases">
        <authorList>
            <person name="Yamashiro T."/>
            <person name="Shiraishi A."/>
            <person name="Satake H."/>
            <person name="Nakayama K."/>
        </authorList>
    </citation>
    <scope>NUCLEOTIDE SEQUENCE</scope>
</reference>
<feature type="compositionally biased region" description="Low complexity" evidence="1">
    <location>
        <begin position="104"/>
        <end position="125"/>
    </location>
</feature>
<evidence type="ECO:0000256" key="1">
    <source>
        <dbReference type="SAM" id="MobiDB-lite"/>
    </source>
</evidence>
<feature type="region of interest" description="Disordered" evidence="1">
    <location>
        <begin position="77"/>
        <end position="125"/>
    </location>
</feature>
<evidence type="ECO:0000313" key="2">
    <source>
        <dbReference type="EMBL" id="GJS56874.1"/>
    </source>
</evidence>
<gene>
    <name evidence="2" type="ORF">Tco_0651658</name>
</gene>
<feature type="compositionally biased region" description="Basic and acidic residues" evidence="1">
    <location>
        <begin position="78"/>
        <end position="95"/>
    </location>
</feature>
<organism evidence="2 3">
    <name type="scientific">Tanacetum coccineum</name>
    <dbReference type="NCBI Taxonomy" id="301880"/>
    <lineage>
        <taxon>Eukaryota</taxon>
        <taxon>Viridiplantae</taxon>
        <taxon>Streptophyta</taxon>
        <taxon>Embryophyta</taxon>
        <taxon>Tracheophyta</taxon>
        <taxon>Spermatophyta</taxon>
        <taxon>Magnoliopsida</taxon>
        <taxon>eudicotyledons</taxon>
        <taxon>Gunneridae</taxon>
        <taxon>Pentapetalae</taxon>
        <taxon>asterids</taxon>
        <taxon>campanulids</taxon>
        <taxon>Asterales</taxon>
        <taxon>Asteraceae</taxon>
        <taxon>Asteroideae</taxon>
        <taxon>Anthemideae</taxon>
        <taxon>Anthemidinae</taxon>
        <taxon>Tanacetum</taxon>
    </lineage>
</organism>
<proteinExistence type="predicted"/>
<protein>
    <submittedName>
        <fullName evidence="2">Uncharacterized protein</fullName>
    </submittedName>
</protein>
<name>A0ABQ4WVE0_9ASTR</name>
<comment type="caution">
    <text evidence="2">The sequence shown here is derived from an EMBL/GenBank/DDBJ whole genome shotgun (WGS) entry which is preliminary data.</text>
</comment>
<sequence length="155" mass="17183">MNAMNTTVNKKINDDGSTGTIHLEQNFGASLAHTTQKDLNVGIPSLEITIRKQNVDSAKDDMVDILTPNVDVESLGAKGKESGFMEGDLVDRESGSDVEEDNSETSSFMASKSSKGTSSSKSGGRTIRKSLYERWKYDYEDNSYDNDEERKWKIN</sequence>
<keyword evidence="3" id="KW-1185">Reference proteome</keyword>
<reference evidence="2" key="1">
    <citation type="journal article" date="2022" name="Int. J. Mol. Sci.">
        <title>Draft Genome of Tanacetum Coccineum: Genomic Comparison of Closely Related Tanacetum-Family Plants.</title>
        <authorList>
            <person name="Yamashiro T."/>
            <person name="Shiraishi A."/>
            <person name="Nakayama K."/>
            <person name="Satake H."/>
        </authorList>
    </citation>
    <scope>NUCLEOTIDE SEQUENCE</scope>
</reference>
<accession>A0ABQ4WVE0</accession>
<dbReference type="EMBL" id="BQNB010008967">
    <property type="protein sequence ID" value="GJS56874.1"/>
    <property type="molecule type" value="Genomic_DNA"/>
</dbReference>
<evidence type="ECO:0000313" key="3">
    <source>
        <dbReference type="Proteomes" id="UP001151760"/>
    </source>
</evidence>